<evidence type="ECO:0000313" key="3">
    <source>
        <dbReference type="Proteomes" id="UP000821853"/>
    </source>
</evidence>
<dbReference type="OrthoDB" id="3039988at2759"/>
<dbReference type="Proteomes" id="UP000821853">
    <property type="component" value="Unassembled WGS sequence"/>
</dbReference>
<name>A0A9J6GPM3_HAELO</name>
<feature type="region of interest" description="Disordered" evidence="1">
    <location>
        <begin position="178"/>
        <end position="197"/>
    </location>
</feature>
<comment type="caution">
    <text evidence="2">The sequence shown here is derived from an EMBL/GenBank/DDBJ whole genome shotgun (WGS) entry which is preliminary data.</text>
</comment>
<reference evidence="2 3" key="1">
    <citation type="journal article" date="2020" name="Cell">
        <title>Large-Scale Comparative Analyses of Tick Genomes Elucidate Their Genetic Diversity and Vector Capacities.</title>
        <authorList>
            <consortium name="Tick Genome and Microbiome Consortium (TIGMIC)"/>
            <person name="Jia N."/>
            <person name="Wang J."/>
            <person name="Shi W."/>
            <person name="Du L."/>
            <person name="Sun Y."/>
            <person name="Zhan W."/>
            <person name="Jiang J.F."/>
            <person name="Wang Q."/>
            <person name="Zhang B."/>
            <person name="Ji P."/>
            <person name="Bell-Sakyi L."/>
            <person name="Cui X.M."/>
            <person name="Yuan T.T."/>
            <person name="Jiang B.G."/>
            <person name="Yang W.F."/>
            <person name="Lam T.T."/>
            <person name="Chang Q.C."/>
            <person name="Ding S.J."/>
            <person name="Wang X.J."/>
            <person name="Zhu J.G."/>
            <person name="Ruan X.D."/>
            <person name="Zhao L."/>
            <person name="Wei J.T."/>
            <person name="Ye R.Z."/>
            <person name="Que T.C."/>
            <person name="Du C.H."/>
            <person name="Zhou Y.H."/>
            <person name="Cheng J.X."/>
            <person name="Dai P.F."/>
            <person name="Guo W.B."/>
            <person name="Han X.H."/>
            <person name="Huang E.J."/>
            <person name="Li L.F."/>
            <person name="Wei W."/>
            <person name="Gao Y.C."/>
            <person name="Liu J.Z."/>
            <person name="Shao H.Z."/>
            <person name="Wang X."/>
            <person name="Wang C.C."/>
            <person name="Yang T.C."/>
            <person name="Huo Q.B."/>
            <person name="Li W."/>
            <person name="Chen H.Y."/>
            <person name="Chen S.E."/>
            <person name="Zhou L.G."/>
            <person name="Ni X.B."/>
            <person name="Tian J.H."/>
            <person name="Sheng Y."/>
            <person name="Liu T."/>
            <person name="Pan Y.S."/>
            <person name="Xia L.Y."/>
            <person name="Li J."/>
            <person name="Zhao F."/>
            <person name="Cao W.C."/>
        </authorList>
    </citation>
    <scope>NUCLEOTIDE SEQUENCE [LARGE SCALE GENOMIC DNA]</scope>
    <source>
        <strain evidence="2">HaeL-2018</strain>
    </source>
</reference>
<accession>A0A9J6GPM3</accession>
<feature type="compositionally biased region" description="Basic and acidic residues" evidence="1">
    <location>
        <begin position="122"/>
        <end position="131"/>
    </location>
</feature>
<keyword evidence="3" id="KW-1185">Reference proteome</keyword>
<feature type="region of interest" description="Disordered" evidence="1">
    <location>
        <begin position="83"/>
        <end position="172"/>
    </location>
</feature>
<protein>
    <submittedName>
        <fullName evidence="2">Uncharacterized protein</fullName>
    </submittedName>
</protein>
<sequence>MPELHGYRTQIRSMSQKSHYVTCPNCGGIFAANPGLKVAHSCETRCYNCNGEHPATDPDCKARTAADENARRLANTRRKRLIAANSAHEIEDKPPRTHEFSGKWLKHPPDSRRSPSLSRRNAKPDAQEPRLPRRVQLQQPPGGAVSGNFQRTAVDQPVRPPRGASSETSREMSTCGIFKENAGSPHQTNTVTTGPQRLRESGAGFEVSEPLRPYSPPLQGNNQNKRTTYITPITATKTYKQALGLDANSHPLLTNEPVQETNECVPQPIQMETDAANGSPVPP</sequence>
<feature type="compositionally biased region" description="Basic and acidic residues" evidence="1">
    <location>
        <begin position="88"/>
        <end position="113"/>
    </location>
</feature>
<feature type="compositionally biased region" description="Polar residues" evidence="1">
    <location>
        <begin position="184"/>
        <end position="195"/>
    </location>
</feature>
<dbReference type="AlphaFoldDB" id="A0A9J6GPM3"/>
<dbReference type="EMBL" id="JABSTR010000008">
    <property type="protein sequence ID" value="KAH9376551.1"/>
    <property type="molecule type" value="Genomic_DNA"/>
</dbReference>
<evidence type="ECO:0000313" key="2">
    <source>
        <dbReference type="EMBL" id="KAH9376551.1"/>
    </source>
</evidence>
<proteinExistence type="predicted"/>
<gene>
    <name evidence="2" type="ORF">HPB48_019633</name>
</gene>
<organism evidence="2 3">
    <name type="scientific">Haemaphysalis longicornis</name>
    <name type="common">Bush tick</name>
    <dbReference type="NCBI Taxonomy" id="44386"/>
    <lineage>
        <taxon>Eukaryota</taxon>
        <taxon>Metazoa</taxon>
        <taxon>Ecdysozoa</taxon>
        <taxon>Arthropoda</taxon>
        <taxon>Chelicerata</taxon>
        <taxon>Arachnida</taxon>
        <taxon>Acari</taxon>
        <taxon>Parasitiformes</taxon>
        <taxon>Ixodida</taxon>
        <taxon>Ixodoidea</taxon>
        <taxon>Ixodidae</taxon>
        <taxon>Haemaphysalinae</taxon>
        <taxon>Haemaphysalis</taxon>
    </lineage>
</organism>
<evidence type="ECO:0000256" key="1">
    <source>
        <dbReference type="SAM" id="MobiDB-lite"/>
    </source>
</evidence>
<dbReference type="VEuPathDB" id="VectorBase:HLOH_048799"/>